<evidence type="ECO:0000256" key="1">
    <source>
        <dbReference type="ARBA" id="ARBA00000847"/>
    </source>
</evidence>
<evidence type="ECO:0000256" key="2">
    <source>
        <dbReference type="ARBA" id="ARBA00001946"/>
    </source>
</evidence>
<evidence type="ECO:0000313" key="11">
    <source>
        <dbReference type="Proteomes" id="UP001596230"/>
    </source>
</evidence>
<evidence type="ECO:0000256" key="8">
    <source>
        <dbReference type="ARBA" id="ARBA00032272"/>
    </source>
</evidence>
<comment type="cofactor">
    <cofactor evidence="2">
        <name>Mg(2+)</name>
        <dbReference type="ChEBI" id="CHEBI:18420"/>
    </cofactor>
</comment>
<evidence type="ECO:0000256" key="4">
    <source>
        <dbReference type="ARBA" id="ARBA00011738"/>
    </source>
</evidence>
<evidence type="ECO:0000256" key="3">
    <source>
        <dbReference type="ARBA" id="ARBA00007275"/>
    </source>
</evidence>
<dbReference type="RefSeq" id="WP_343868852.1">
    <property type="nucleotide sequence ID" value="NZ_BAAAFX010000011.1"/>
</dbReference>
<comment type="catalytic activity">
    <reaction evidence="1">
        <text>GDP-alpha-D-mannose + H2O = alpha-D-mannose 1-phosphate + GMP + 2 H(+)</text>
        <dbReference type="Rhea" id="RHEA:27978"/>
        <dbReference type="ChEBI" id="CHEBI:15377"/>
        <dbReference type="ChEBI" id="CHEBI:15378"/>
        <dbReference type="ChEBI" id="CHEBI:57527"/>
        <dbReference type="ChEBI" id="CHEBI:58115"/>
        <dbReference type="ChEBI" id="CHEBI:58409"/>
    </reaction>
</comment>
<comment type="similarity">
    <text evidence="3">Belongs to the Nudix hydrolase family. NudK subfamily.</text>
</comment>
<keyword evidence="11" id="KW-1185">Reference proteome</keyword>
<evidence type="ECO:0000256" key="6">
    <source>
        <dbReference type="ARBA" id="ARBA00022801"/>
    </source>
</evidence>
<dbReference type="SUPFAM" id="SSF55811">
    <property type="entry name" value="Nudix"/>
    <property type="match status" value="1"/>
</dbReference>
<organism evidence="10 11">
    <name type="scientific">Tatumella terrea</name>
    <dbReference type="NCBI Taxonomy" id="419007"/>
    <lineage>
        <taxon>Bacteria</taxon>
        <taxon>Pseudomonadati</taxon>
        <taxon>Pseudomonadota</taxon>
        <taxon>Gammaproteobacteria</taxon>
        <taxon>Enterobacterales</taxon>
        <taxon>Erwiniaceae</taxon>
        <taxon>Tatumella</taxon>
    </lineage>
</organism>
<dbReference type="PANTHER" id="PTHR11839">
    <property type="entry name" value="UDP/ADP-SUGAR PYROPHOSPHATASE"/>
    <property type="match status" value="1"/>
</dbReference>
<dbReference type="Proteomes" id="UP001596230">
    <property type="component" value="Unassembled WGS sequence"/>
</dbReference>
<dbReference type="InterPro" id="IPR000086">
    <property type="entry name" value="NUDIX_hydrolase_dom"/>
</dbReference>
<dbReference type="CDD" id="cd24157">
    <property type="entry name" value="NUDIX_GDPMK"/>
    <property type="match status" value="1"/>
</dbReference>
<feature type="domain" description="Nudix hydrolase" evidence="9">
    <location>
        <begin position="46"/>
        <end position="184"/>
    </location>
</feature>
<reference evidence="11" key="1">
    <citation type="journal article" date="2019" name="Int. J. Syst. Evol. Microbiol.">
        <title>The Global Catalogue of Microorganisms (GCM) 10K type strain sequencing project: providing services to taxonomists for standard genome sequencing and annotation.</title>
        <authorList>
            <consortium name="The Broad Institute Genomics Platform"/>
            <consortium name="The Broad Institute Genome Sequencing Center for Infectious Disease"/>
            <person name="Wu L."/>
            <person name="Ma J."/>
        </authorList>
    </citation>
    <scope>NUCLEOTIDE SEQUENCE [LARGE SCALE GENOMIC DNA]</scope>
    <source>
        <strain evidence="11">CGMCC 1.18518</strain>
    </source>
</reference>
<evidence type="ECO:0000259" key="9">
    <source>
        <dbReference type="PROSITE" id="PS51462"/>
    </source>
</evidence>
<evidence type="ECO:0000313" key="10">
    <source>
        <dbReference type="EMBL" id="MFC6376562.1"/>
    </source>
</evidence>
<dbReference type="PROSITE" id="PS51462">
    <property type="entry name" value="NUDIX"/>
    <property type="match status" value="1"/>
</dbReference>
<comment type="subunit">
    <text evidence="4">Homodimer.</text>
</comment>
<dbReference type="Pfam" id="PF00293">
    <property type="entry name" value="NUDIX"/>
    <property type="match status" value="1"/>
</dbReference>
<name>A0ABW1VW02_9GAMM</name>
<dbReference type="InterPro" id="IPR015797">
    <property type="entry name" value="NUDIX_hydrolase-like_dom_sf"/>
</dbReference>
<evidence type="ECO:0000256" key="5">
    <source>
        <dbReference type="ARBA" id="ARBA00016377"/>
    </source>
</evidence>
<proteinExistence type="inferred from homology"/>
<dbReference type="NCBIfam" id="TIGR00052">
    <property type="entry name" value="nudix-type nucleoside diphosphatase, YffH/AdpP family"/>
    <property type="match status" value="1"/>
</dbReference>
<comment type="caution">
    <text evidence="10">The sequence shown here is derived from an EMBL/GenBank/DDBJ whole genome shotgun (WGS) entry which is preliminary data.</text>
</comment>
<gene>
    <name evidence="10" type="ORF">ACFP9W_00285</name>
</gene>
<dbReference type="PANTHER" id="PTHR11839:SF18">
    <property type="entry name" value="NUDIX HYDROLASE DOMAIN-CONTAINING PROTEIN"/>
    <property type="match status" value="1"/>
</dbReference>
<dbReference type="InterPro" id="IPR004385">
    <property type="entry name" value="NDP_pyrophosphatase"/>
</dbReference>
<sequence>MKSPNDRIRIVDVRTLSDDWYLLEKYTFDFQRHDGSWQRLNREAYDHGDGAAVLLFNREKRTVILTRQFRLPAFVNGGEGMLIEVAAGLLEAEDPETRVRQEAEEETGYRISHVRKVFEAWMSPGSVTEKLHLFVAEYHPEDRVSRGGGLSEEGEDLEVLEMPFTEAMQAMNNGTINDGKTIMLLQYAALNQLM</sequence>
<evidence type="ECO:0000256" key="7">
    <source>
        <dbReference type="ARBA" id="ARBA00032162"/>
    </source>
</evidence>
<dbReference type="Gene3D" id="3.90.79.10">
    <property type="entry name" value="Nucleoside Triphosphate Pyrophosphohydrolase"/>
    <property type="match status" value="1"/>
</dbReference>
<dbReference type="EMBL" id="JBHSUB010000001">
    <property type="protein sequence ID" value="MFC6376562.1"/>
    <property type="molecule type" value="Genomic_DNA"/>
</dbReference>
<keyword evidence="6" id="KW-0378">Hydrolase</keyword>
<protein>
    <recommendedName>
        <fullName evidence="5">GDP-mannose pyrophosphatase</fullName>
    </recommendedName>
    <alternativeName>
        <fullName evidence="7">GDP-mannose hydrolase</fullName>
    </alternativeName>
    <alternativeName>
        <fullName evidence="8">GDPMK</fullName>
    </alternativeName>
</protein>
<accession>A0ABW1VW02</accession>